<feature type="region of interest" description="Disordered" evidence="7">
    <location>
        <begin position="515"/>
        <end position="548"/>
    </location>
</feature>
<dbReference type="AlphaFoldDB" id="A0A8K0CC91"/>
<keyword evidence="1" id="KW-0597">Phosphoprotein</keyword>
<dbReference type="EMBL" id="VTPC01090147">
    <property type="protein sequence ID" value="KAF2884634.1"/>
    <property type="molecule type" value="Genomic_DNA"/>
</dbReference>
<feature type="DNA-binding region" description="HMG box" evidence="6">
    <location>
        <begin position="138"/>
        <end position="206"/>
    </location>
</feature>
<dbReference type="GO" id="GO:0000981">
    <property type="term" value="F:DNA-binding transcription factor activity, RNA polymerase II-specific"/>
    <property type="evidence" value="ECO:0007669"/>
    <property type="project" value="TreeGrafter"/>
</dbReference>
<dbReference type="InterPro" id="IPR052412">
    <property type="entry name" value="CC-Dev_Transcription_Reg"/>
</dbReference>
<organism evidence="9 10">
    <name type="scientific">Ignelater luminosus</name>
    <name type="common">Cucubano</name>
    <name type="synonym">Pyrophorus luminosus</name>
    <dbReference type="NCBI Taxonomy" id="2038154"/>
    <lineage>
        <taxon>Eukaryota</taxon>
        <taxon>Metazoa</taxon>
        <taxon>Ecdysozoa</taxon>
        <taxon>Arthropoda</taxon>
        <taxon>Hexapoda</taxon>
        <taxon>Insecta</taxon>
        <taxon>Pterygota</taxon>
        <taxon>Neoptera</taxon>
        <taxon>Endopterygota</taxon>
        <taxon>Coleoptera</taxon>
        <taxon>Polyphaga</taxon>
        <taxon>Elateriformia</taxon>
        <taxon>Elateroidea</taxon>
        <taxon>Elateridae</taxon>
        <taxon>Agrypninae</taxon>
        <taxon>Pyrophorini</taxon>
        <taxon>Ignelater</taxon>
    </lineage>
</organism>
<reference evidence="9" key="1">
    <citation type="submission" date="2019-08" db="EMBL/GenBank/DDBJ databases">
        <title>The genome of the North American firefly Photinus pyralis.</title>
        <authorList>
            <consortium name="Photinus pyralis genome working group"/>
            <person name="Fallon T.R."/>
            <person name="Sander Lower S.E."/>
            <person name="Weng J.-K."/>
        </authorList>
    </citation>
    <scope>NUCLEOTIDE SEQUENCE</scope>
    <source>
        <strain evidence="9">TRF0915ILg1</strain>
        <tissue evidence="9">Whole body</tissue>
    </source>
</reference>
<dbReference type="PANTHER" id="PTHR13059:SF10">
    <property type="entry name" value="HMG BOX TRANSCRIPTION FACTOR BBX"/>
    <property type="match status" value="1"/>
</dbReference>
<feature type="region of interest" description="Disordered" evidence="7">
    <location>
        <begin position="228"/>
        <end position="248"/>
    </location>
</feature>
<dbReference type="SUPFAM" id="SSF47095">
    <property type="entry name" value="HMG-box"/>
    <property type="match status" value="1"/>
</dbReference>
<gene>
    <name evidence="9" type="ORF">ILUMI_21542</name>
</gene>
<evidence type="ECO:0000256" key="3">
    <source>
        <dbReference type="ARBA" id="ARBA00023125"/>
    </source>
</evidence>
<feature type="compositionally biased region" description="Polar residues" evidence="7">
    <location>
        <begin position="228"/>
        <end position="244"/>
    </location>
</feature>
<sequence length="659" mass="74926">MNFLSENNNTIVTQNLFQMEASNASLLSIDNTSTIIKNENRLPPNDKSCNRNQNINQIWTKENFDMHKGIGQKKNYLKASLSLDIKPLKTTWASKKNDDITEDNEEVDESEYKVEAKEVFSPTPSTPDKETASPSHHARRPMNAFLIFCKKHRPIVRQRFPHLENRGVTRILGEWWALLDANEKSSYTSLAKEYKDAFFCANPDFKWYKLPAPPLRTLNTRPVGIHKTSSPLASPTQTTPNSAEFTPGKLADETQLGNLTSLMKSNTTSSIAKTPDSNISICSEGTQSDGDDVRSNSFVNNNNNNVENDSEQHKQLLTPVAATIVANLPPKPIKKRKFEFGDCDNKKVARNIFDAKPDDELLVALDQNENTYVEEQLHSSEQTENCTNGFRDNEPENMTQQELMNKVVDSMFPQKEKTRMELNKNGWNTSKQKFKETRKSGRSCKGKRYAEFMMEGKLLGNKQMKRFSQYKLDVNNKFENALNNKIENMMHNKTETQTPKLDLGDTIKRLAERTNTKLEDLSEEVPEGGILTNKNGKRKRTESEASDDSLVKLQSDFNLDLRIAELPSLSYETFLQRKKESKKRKSIRSKSESSITKTKVIKLSKSESNSLVGSKKRKNKNSITRLEKPVDSNYMSNFNNDLYGLATLAEVAANTEKIN</sequence>
<protein>
    <recommendedName>
        <fullName evidence="8">HMG box domain-containing protein</fullName>
    </recommendedName>
</protein>
<dbReference type="Pfam" id="PF00505">
    <property type="entry name" value="HMG_box"/>
    <property type="match status" value="1"/>
</dbReference>
<feature type="compositionally biased region" description="Acidic residues" evidence="7">
    <location>
        <begin position="100"/>
        <end position="109"/>
    </location>
</feature>
<dbReference type="GO" id="GO:0005634">
    <property type="term" value="C:nucleus"/>
    <property type="evidence" value="ECO:0007669"/>
    <property type="project" value="UniProtKB-UniRule"/>
</dbReference>
<evidence type="ECO:0000256" key="7">
    <source>
        <dbReference type="SAM" id="MobiDB-lite"/>
    </source>
</evidence>
<dbReference type="CDD" id="cd21989">
    <property type="entry name" value="HMG-box_HBP2"/>
    <property type="match status" value="1"/>
</dbReference>
<evidence type="ECO:0000256" key="2">
    <source>
        <dbReference type="ARBA" id="ARBA00023015"/>
    </source>
</evidence>
<dbReference type="SMART" id="SM00398">
    <property type="entry name" value="HMG"/>
    <property type="match status" value="1"/>
</dbReference>
<keyword evidence="5 6" id="KW-0539">Nucleus</keyword>
<evidence type="ECO:0000256" key="1">
    <source>
        <dbReference type="ARBA" id="ARBA00022553"/>
    </source>
</evidence>
<feature type="region of interest" description="Disordered" evidence="7">
    <location>
        <begin position="606"/>
        <end position="625"/>
    </location>
</feature>
<proteinExistence type="predicted"/>
<dbReference type="InterPro" id="IPR009071">
    <property type="entry name" value="HMG_box_dom"/>
</dbReference>
<evidence type="ECO:0000259" key="8">
    <source>
        <dbReference type="PROSITE" id="PS50118"/>
    </source>
</evidence>
<evidence type="ECO:0000256" key="4">
    <source>
        <dbReference type="ARBA" id="ARBA00023163"/>
    </source>
</evidence>
<evidence type="ECO:0000313" key="10">
    <source>
        <dbReference type="Proteomes" id="UP000801492"/>
    </source>
</evidence>
<dbReference type="PROSITE" id="PS50118">
    <property type="entry name" value="HMG_BOX_2"/>
    <property type="match status" value="1"/>
</dbReference>
<comment type="caution">
    <text evidence="9">The sequence shown here is derived from an EMBL/GenBank/DDBJ whole genome shotgun (WGS) entry which is preliminary data.</text>
</comment>
<name>A0A8K0CC91_IGNLU</name>
<evidence type="ECO:0000256" key="6">
    <source>
        <dbReference type="PROSITE-ProRule" id="PRU00267"/>
    </source>
</evidence>
<dbReference type="Proteomes" id="UP000801492">
    <property type="component" value="Unassembled WGS sequence"/>
</dbReference>
<dbReference type="Gene3D" id="1.10.30.10">
    <property type="entry name" value="High mobility group box domain"/>
    <property type="match status" value="1"/>
</dbReference>
<dbReference type="InterPro" id="IPR049523">
    <property type="entry name" value="BBX_HMG-box"/>
</dbReference>
<dbReference type="GO" id="GO:0000977">
    <property type="term" value="F:RNA polymerase II transcription regulatory region sequence-specific DNA binding"/>
    <property type="evidence" value="ECO:0007669"/>
    <property type="project" value="TreeGrafter"/>
</dbReference>
<evidence type="ECO:0000313" key="9">
    <source>
        <dbReference type="EMBL" id="KAF2884634.1"/>
    </source>
</evidence>
<dbReference type="OrthoDB" id="2377365at2759"/>
<dbReference type="PANTHER" id="PTHR13059">
    <property type="entry name" value="HMG-BOX TRANSCRIPTION FACTOR BBX"/>
    <property type="match status" value="1"/>
</dbReference>
<dbReference type="InterPro" id="IPR036910">
    <property type="entry name" value="HMG_box_dom_sf"/>
</dbReference>
<feature type="region of interest" description="Disordered" evidence="7">
    <location>
        <begin position="97"/>
        <end position="137"/>
    </location>
</feature>
<feature type="domain" description="HMG box" evidence="8">
    <location>
        <begin position="138"/>
        <end position="206"/>
    </location>
</feature>
<feature type="compositionally biased region" description="Polar residues" evidence="7">
    <location>
        <begin position="267"/>
        <end position="288"/>
    </location>
</feature>
<keyword evidence="2" id="KW-0805">Transcription regulation</keyword>
<evidence type="ECO:0000256" key="5">
    <source>
        <dbReference type="ARBA" id="ARBA00023242"/>
    </source>
</evidence>
<keyword evidence="10" id="KW-1185">Reference proteome</keyword>
<keyword evidence="3 6" id="KW-0238">DNA-binding</keyword>
<keyword evidence="4" id="KW-0804">Transcription</keyword>
<feature type="region of interest" description="Disordered" evidence="7">
    <location>
        <begin position="267"/>
        <end position="293"/>
    </location>
</feature>
<accession>A0A8K0CC91</accession>